<dbReference type="Pfam" id="PF16989">
    <property type="entry name" value="T6SS_VasJ"/>
    <property type="match status" value="1"/>
</dbReference>
<gene>
    <name evidence="2" type="ORF">VC35_26245</name>
</gene>
<protein>
    <submittedName>
        <fullName evidence="2">Type VI secretion protein</fullName>
    </submittedName>
</protein>
<feature type="domain" description="ImpA N-terminal" evidence="1">
    <location>
        <begin position="31"/>
        <end position="136"/>
    </location>
</feature>
<evidence type="ECO:0000313" key="2">
    <source>
        <dbReference type="EMBL" id="KJZ38284.1"/>
    </source>
</evidence>
<dbReference type="OrthoDB" id="1522895at2"/>
<accession>A0A0F4T2I2</accession>
<evidence type="ECO:0000313" key="3">
    <source>
        <dbReference type="Proteomes" id="UP000033588"/>
    </source>
</evidence>
<evidence type="ECO:0000259" key="1">
    <source>
        <dbReference type="Pfam" id="PF06812"/>
    </source>
</evidence>
<dbReference type="InterPro" id="IPR010657">
    <property type="entry name" value="ImpA_N"/>
</dbReference>
<comment type="caution">
    <text evidence="2">The sequence shown here is derived from an EMBL/GenBank/DDBJ whole genome shotgun (WGS) entry which is preliminary data.</text>
</comment>
<proteinExistence type="predicted"/>
<sequence>MSLLKLITRCLGERDPLALARTQADCWQSWLQPISAQSPVGEDPGYDDDFQRMREEVNKLSGANVDEVIQLAEKLLGQRCKDLRVATYYLWARLQKDGETGLADGLGLLAALVERYAGDVLPVRANSRKMALEWLTGAKVLDSLSLYPEVVKAEAERTVAALAWLEHGLQAWPEDQRPQLDALHGALSARLAQSGGVEAVVPQHSASHESVSQASPPGSLAIKSGRDLLDSGRTLAGYLRDQPQGWLAAHRLMKSLRWDTLHEPPLQDASGTTRLAPPRSESRAQLKRLYQQQNWSELLDQVERTFAEGVNHFWLDLQWYLVQALSKLPAPHDGWADIVKRDLGMFLERLPGLEALGWNDGTPFADETTREWIAQHVSAQQSRQLLPAAAPAAVMADGEILSLESEALAQADSDGVEHALAWLAARPDIHSGRQRWLLRLLMARVAEQCGKNDLALHLLGELDATAERQALADWEPELNFEVKARLLKLTRLKAQRNDADKPALARRMETLLAALVAIDPVRAAVLCG</sequence>
<dbReference type="AlphaFoldDB" id="A0A0F4T2I2"/>
<dbReference type="Proteomes" id="UP000033588">
    <property type="component" value="Unassembled WGS sequence"/>
</dbReference>
<dbReference type="PANTHER" id="PTHR37024">
    <property type="entry name" value="TYPE VI SECRETION SYSTEM DUF2094 AND IMPA-RELATED DOMAIN PROTEIN"/>
    <property type="match status" value="1"/>
</dbReference>
<dbReference type="NCBIfam" id="TIGR03362">
    <property type="entry name" value="VI_chp_7"/>
    <property type="match status" value="1"/>
</dbReference>
<dbReference type="EMBL" id="LACC01000041">
    <property type="protein sequence ID" value="KJZ38284.1"/>
    <property type="molecule type" value="Genomic_DNA"/>
</dbReference>
<organism evidence="2 3">
    <name type="scientific">Pseudomonas fluorescens</name>
    <dbReference type="NCBI Taxonomy" id="294"/>
    <lineage>
        <taxon>Bacteria</taxon>
        <taxon>Pseudomonadati</taxon>
        <taxon>Pseudomonadota</taxon>
        <taxon>Gammaproteobacteria</taxon>
        <taxon>Pseudomonadales</taxon>
        <taxon>Pseudomonadaceae</taxon>
        <taxon>Pseudomonas</taxon>
    </lineage>
</organism>
<dbReference type="Pfam" id="PF06812">
    <property type="entry name" value="ImpA_N"/>
    <property type="match status" value="1"/>
</dbReference>
<reference evidence="2 3" key="1">
    <citation type="submission" date="2015-03" db="EMBL/GenBank/DDBJ databases">
        <title>Comparative genomics of Pseudomonas insights into diversity of traits involved in vanlence and defense.</title>
        <authorList>
            <person name="Qin Y."/>
        </authorList>
    </citation>
    <scope>NUCLEOTIDE SEQUENCE [LARGE SCALE GENOMIC DNA]</scope>
    <source>
        <strain evidence="2 3">C8</strain>
    </source>
</reference>
<dbReference type="PANTHER" id="PTHR37024:SF5">
    <property type="entry name" value="IMPA N-TERMINAL DOMAIN-CONTAINING PROTEIN"/>
    <property type="match status" value="1"/>
</dbReference>
<name>A0A0F4T2I2_PSEFL</name>
<dbReference type="PATRIC" id="fig|294.132.peg.4829"/>
<dbReference type="RefSeq" id="WP_046043548.1">
    <property type="nucleotide sequence ID" value="NZ_LACC01000041.1"/>
</dbReference>
<dbReference type="InterPro" id="IPR017739">
    <property type="entry name" value="T6SS-assoc_VCA0119"/>
</dbReference>